<dbReference type="Pfam" id="PF04542">
    <property type="entry name" value="Sigma70_r2"/>
    <property type="match status" value="1"/>
</dbReference>
<dbReference type="InterPro" id="IPR036388">
    <property type="entry name" value="WH-like_DNA-bd_sf"/>
</dbReference>
<keyword evidence="2" id="KW-0805">Transcription regulation</keyword>
<reference evidence="8" key="1">
    <citation type="journal article" date="2015" name="Plant Cell">
        <title>Coordinated rates of evolution between interacting plastid and nuclear genes in Geraniaceae.</title>
        <authorList>
            <person name="Zhang J."/>
            <person name="Ruhlman T.A."/>
            <person name="Sabir J."/>
            <person name="Blazier J.C."/>
            <person name="Jansen R.K."/>
        </authorList>
    </citation>
    <scope>NUCLEOTIDE SEQUENCE</scope>
</reference>
<dbReference type="Pfam" id="PF04545">
    <property type="entry name" value="Sigma70_r4"/>
    <property type="match status" value="1"/>
</dbReference>
<keyword evidence="3" id="KW-0731">Sigma factor</keyword>
<evidence type="ECO:0000259" key="7">
    <source>
        <dbReference type="PROSITE" id="PS00715"/>
    </source>
</evidence>
<evidence type="ECO:0000256" key="2">
    <source>
        <dbReference type="ARBA" id="ARBA00023015"/>
    </source>
</evidence>
<organism evidence="8">
    <name type="scientific">Erodium texanum</name>
    <name type="common">Texas stork's bill</name>
    <dbReference type="NCBI Taxonomy" id="28960"/>
    <lineage>
        <taxon>Eukaryota</taxon>
        <taxon>Viridiplantae</taxon>
        <taxon>Streptophyta</taxon>
        <taxon>Embryophyta</taxon>
        <taxon>Tracheophyta</taxon>
        <taxon>Spermatophyta</taxon>
        <taxon>Magnoliopsida</taxon>
        <taxon>eudicotyledons</taxon>
        <taxon>Gunneridae</taxon>
        <taxon>Pentapetalae</taxon>
        <taxon>rosids</taxon>
        <taxon>malvids</taxon>
        <taxon>Geraniales</taxon>
        <taxon>Geraniaceae</taxon>
        <taxon>Erodium</taxon>
    </lineage>
</organism>
<evidence type="ECO:0000256" key="4">
    <source>
        <dbReference type="ARBA" id="ARBA00023125"/>
    </source>
</evidence>
<evidence type="ECO:0000313" key="8">
    <source>
        <dbReference type="EMBL" id="AKC88626.1"/>
    </source>
</evidence>
<gene>
    <name evidence="8" type="primary">sig1</name>
</gene>
<dbReference type="Pfam" id="PF04539">
    <property type="entry name" value="Sigma70_r3"/>
    <property type="match status" value="1"/>
</dbReference>
<evidence type="ECO:0000256" key="6">
    <source>
        <dbReference type="SAM" id="MobiDB-lite"/>
    </source>
</evidence>
<dbReference type="SUPFAM" id="SSF88946">
    <property type="entry name" value="Sigma2 domain of RNA polymerase sigma factors"/>
    <property type="match status" value="1"/>
</dbReference>
<dbReference type="PANTHER" id="PTHR30603:SF14">
    <property type="entry name" value="RNA POLYMERASE SIGMA FACTOR SIGA"/>
    <property type="match status" value="1"/>
</dbReference>
<dbReference type="NCBIfam" id="TIGR02937">
    <property type="entry name" value="sigma70-ECF"/>
    <property type="match status" value="1"/>
</dbReference>
<dbReference type="SUPFAM" id="SSF88659">
    <property type="entry name" value="Sigma3 and sigma4 domains of RNA polymerase sigma factors"/>
    <property type="match status" value="2"/>
</dbReference>
<dbReference type="InterPro" id="IPR000943">
    <property type="entry name" value="RNA_pol_sigma70"/>
</dbReference>
<feature type="domain" description="RNA polymerase sigma-70" evidence="7">
    <location>
        <begin position="284"/>
        <end position="297"/>
    </location>
</feature>
<dbReference type="GO" id="GO:0016987">
    <property type="term" value="F:sigma factor activity"/>
    <property type="evidence" value="ECO:0007669"/>
    <property type="project" value="UniProtKB-KW"/>
</dbReference>
<feature type="region of interest" description="Disordered" evidence="6">
    <location>
        <begin position="146"/>
        <end position="171"/>
    </location>
</feature>
<dbReference type="GO" id="GO:0003677">
    <property type="term" value="F:DNA binding"/>
    <property type="evidence" value="ECO:0007669"/>
    <property type="project" value="UniProtKB-KW"/>
</dbReference>
<keyword evidence="4" id="KW-0238">DNA-binding</keyword>
<dbReference type="InterPro" id="IPR014284">
    <property type="entry name" value="RNA_pol_sigma-70_dom"/>
</dbReference>
<dbReference type="InterPro" id="IPR007627">
    <property type="entry name" value="RNA_pol_sigma70_r2"/>
</dbReference>
<evidence type="ECO:0000256" key="1">
    <source>
        <dbReference type="ARBA" id="ARBA00007788"/>
    </source>
</evidence>
<comment type="similarity">
    <text evidence="1">Belongs to the sigma-70 factor family.</text>
</comment>
<dbReference type="GO" id="GO:0071482">
    <property type="term" value="P:cellular response to light stimulus"/>
    <property type="evidence" value="ECO:0007669"/>
    <property type="project" value="UniProtKB-ARBA"/>
</dbReference>
<dbReference type="PROSITE" id="PS00715">
    <property type="entry name" value="SIGMA70_1"/>
    <property type="match status" value="1"/>
</dbReference>
<dbReference type="Gene3D" id="1.10.10.10">
    <property type="entry name" value="Winged helix-like DNA-binding domain superfamily/Winged helix DNA-binding domain"/>
    <property type="match status" value="2"/>
</dbReference>
<dbReference type="GO" id="GO:0006352">
    <property type="term" value="P:DNA-templated transcription initiation"/>
    <property type="evidence" value="ECO:0007669"/>
    <property type="project" value="InterPro"/>
</dbReference>
<dbReference type="InterPro" id="IPR007624">
    <property type="entry name" value="RNA_pol_sigma70_r3"/>
</dbReference>
<keyword evidence="5" id="KW-0804">Transcription</keyword>
<dbReference type="InterPro" id="IPR007630">
    <property type="entry name" value="RNA_pol_sigma70_r4"/>
</dbReference>
<dbReference type="InterPro" id="IPR050239">
    <property type="entry name" value="Sigma-70_RNA_pol_init_factors"/>
</dbReference>
<evidence type="ECO:0000256" key="5">
    <source>
        <dbReference type="ARBA" id="ARBA00023163"/>
    </source>
</evidence>
<dbReference type="AlphaFoldDB" id="A0A0G2SUB8"/>
<proteinExistence type="evidence at transcript level"/>
<dbReference type="PRINTS" id="PR00046">
    <property type="entry name" value="SIGMA70FCT"/>
</dbReference>
<dbReference type="Gene3D" id="1.10.601.10">
    <property type="entry name" value="RNA Polymerase Primary Sigma Factor"/>
    <property type="match status" value="1"/>
</dbReference>
<accession>A0A0G2SUB8</accession>
<name>A0A0G2SUB8_EROTE</name>
<dbReference type="EMBL" id="KJ916857">
    <property type="protein sequence ID" value="AKC88626.1"/>
    <property type="molecule type" value="mRNA"/>
</dbReference>
<dbReference type="InterPro" id="IPR013325">
    <property type="entry name" value="RNA_pol_sigma_r2"/>
</dbReference>
<evidence type="ECO:0000256" key="3">
    <source>
        <dbReference type="ARBA" id="ARBA00023082"/>
    </source>
</evidence>
<dbReference type="InterPro" id="IPR013324">
    <property type="entry name" value="RNA_pol_sigma_r3/r4-like"/>
</dbReference>
<protein>
    <submittedName>
        <fullName evidence="8">Sigma factor</fullName>
    </submittedName>
</protein>
<dbReference type="PANTHER" id="PTHR30603">
    <property type="entry name" value="RNA POLYMERASE SIGMA FACTOR RPO"/>
    <property type="match status" value="1"/>
</dbReference>
<dbReference type="CDD" id="cd06171">
    <property type="entry name" value="Sigma70_r4"/>
    <property type="match status" value="1"/>
</dbReference>
<sequence length="502" mass="56549">MSTTAVIGLSTGKRLLSTSFFGYDLNEKISLASDHGLANHQYAPSKNVITAKSSSNYNPSFSSFNRHKQSVNALKQCLDAATPSTTDQPWSEISSDIEEDSEEESSVDAFLLLQKSLLEKQWNLSAEQKTRKKSVVCSGTSARQRRISSKTKVMEKDDSVVQTSTSKKPRSLISPELMRNRKRFKGYGKGSVSKRYLSRDEVAFLSNKVQVGLSLNKDKLRLQEKLGYEPSDKELAMFLKISLAELHAKMTECSLARQKLAMSNVRLVISIAKTYQDAGAEMEDLVQGGMVGLLRGIEKFDPSKGFKMSTYVYWWIRQGVSKAFISYPKFYRIPANMNARIGLVQKAKARLEQKGVTPSIENIAKHLNLTEKKVSNAIKAMRNVLSLDREAFPNLSGIPGESYQSYVADTNPDNDPWLVFQKWALKEEINQILDIALGEREREIITLYYGLKGQSLTWEEISKGLGLSRERVRQIGLVAMEKMKHVARKKKLNAMVETHDDY</sequence>